<keyword evidence="2" id="KW-1185">Reference proteome</keyword>
<dbReference type="EMBL" id="CM055103">
    <property type="protein sequence ID" value="KAJ7536887.1"/>
    <property type="molecule type" value="Genomic_DNA"/>
</dbReference>
<organism evidence="1 2">
    <name type="scientific">Diphasiastrum complanatum</name>
    <name type="common">Issler's clubmoss</name>
    <name type="synonym">Lycopodium complanatum</name>
    <dbReference type="NCBI Taxonomy" id="34168"/>
    <lineage>
        <taxon>Eukaryota</taxon>
        <taxon>Viridiplantae</taxon>
        <taxon>Streptophyta</taxon>
        <taxon>Embryophyta</taxon>
        <taxon>Tracheophyta</taxon>
        <taxon>Lycopodiopsida</taxon>
        <taxon>Lycopodiales</taxon>
        <taxon>Lycopodiaceae</taxon>
        <taxon>Lycopodioideae</taxon>
        <taxon>Diphasiastrum</taxon>
    </lineage>
</organism>
<gene>
    <name evidence="1" type="ORF">O6H91_12G086800</name>
</gene>
<accession>A0ACC2C4L5</accession>
<protein>
    <submittedName>
        <fullName evidence="1">Uncharacterized protein</fullName>
    </submittedName>
</protein>
<proteinExistence type="predicted"/>
<sequence length="251" mass="28583">MSVVADRSSSKAIPRSPFKQDTSKNAGKNDIGSPGPSADSFDMASNLERVPRSMSRGSIHESEGDETEAEKEDDYVQLGPLIPLKQELEQDKEDESLRRWKEQLLGSIYLDPVEEHLEPEVRLTDMTIISNGRPDIPIPMPFKPNTRGHMFTLKEGSCYSLKFTFVVRHNIVPGLTYINTIWKNGLRVDNCKVMLGTFSPHLEPYTHTMEEEVTPSGMLARGAYTARTKFVDDDKRCHLQMDYSFEIRKDW</sequence>
<evidence type="ECO:0000313" key="2">
    <source>
        <dbReference type="Proteomes" id="UP001162992"/>
    </source>
</evidence>
<evidence type="ECO:0000313" key="1">
    <source>
        <dbReference type="EMBL" id="KAJ7536887.1"/>
    </source>
</evidence>
<dbReference type="Proteomes" id="UP001162992">
    <property type="component" value="Chromosome 12"/>
</dbReference>
<reference evidence="2" key="1">
    <citation type="journal article" date="2024" name="Proc. Natl. Acad. Sci. U.S.A.">
        <title>Extraordinary preservation of gene collinearity over three hundred million years revealed in homosporous lycophytes.</title>
        <authorList>
            <person name="Li C."/>
            <person name="Wickell D."/>
            <person name="Kuo L.Y."/>
            <person name="Chen X."/>
            <person name="Nie B."/>
            <person name="Liao X."/>
            <person name="Peng D."/>
            <person name="Ji J."/>
            <person name="Jenkins J."/>
            <person name="Williams M."/>
            <person name="Shu S."/>
            <person name="Plott C."/>
            <person name="Barry K."/>
            <person name="Rajasekar S."/>
            <person name="Grimwood J."/>
            <person name="Han X."/>
            <person name="Sun S."/>
            <person name="Hou Z."/>
            <person name="He W."/>
            <person name="Dai G."/>
            <person name="Sun C."/>
            <person name="Schmutz J."/>
            <person name="Leebens-Mack J.H."/>
            <person name="Li F.W."/>
            <person name="Wang L."/>
        </authorList>
    </citation>
    <scope>NUCLEOTIDE SEQUENCE [LARGE SCALE GENOMIC DNA]</scope>
    <source>
        <strain evidence="2">cv. PW_Plant_1</strain>
    </source>
</reference>
<name>A0ACC2C4L5_DIPCM</name>
<comment type="caution">
    <text evidence="1">The sequence shown here is derived from an EMBL/GenBank/DDBJ whole genome shotgun (WGS) entry which is preliminary data.</text>
</comment>